<protein>
    <recommendedName>
        <fullName evidence="1">F-box domain-containing protein</fullName>
    </recommendedName>
</protein>
<dbReference type="Gene3D" id="1.20.1280.50">
    <property type="match status" value="1"/>
</dbReference>
<sequence>MPPPPPVPSLPEELIEEIFLRLPPDEPEHLVRASLASKLWLGLLSGPSFRGRYREHHGAPPMLGFLQNWCAGYRPEVKDPILYFTPTTKFTALIADDDDWEYGDYDVWDCRRGRVLLVDYEAVVVVEAVGMVLAVVMA</sequence>
<accession>M8BQJ2</accession>
<dbReference type="PANTHER" id="PTHR32133">
    <property type="entry name" value="OS07G0120400 PROTEIN"/>
    <property type="match status" value="1"/>
</dbReference>
<evidence type="ECO:0000313" key="2">
    <source>
        <dbReference type="EnsemblPlants" id="EMT09054"/>
    </source>
</evidence>
<dbReference type="PANTHER" id="PTHR32133:SF411">
    <property type="entry name" value="F-BOX DOMAIN-CONTAINING PROTEIN"/>
    <property type="match status" value="1"/>
</dbReference>
<dbReference type="InterPro" id="IPR036047">
    <property type="entry name" value="F-box-like_dom_sf"/>
</dbReference>
<proteinExistence type="predicted"/>
<dbReference type="EnsemblPlants" id="EMT09054">
    <property type="protein sequence ID" value="EMT09054"/>
    <property type="gene ID" value="F775_43276"/>
</dbReference>
<dbReference type="AlphaFoldDB" id="M8BQJ2"/>
<name>M8BQJ2_AEGTA</name>
<dbReference type="Pfam" id="PF00646">
    <property type="entry name" value="F-box"/>
    <property type="match status" value="1"/>
</dbReference>
<dbReference type="InterPro" id="IPR001810">
    <property type="entry name" value="F-box_dom"/>
</dbReference>
<feature type="domain" description="F-box" evidence="1">
    <location>
        <begin position="9"/>
        <end position="48"/>
    </location>
</feature>
<evidence type="ECO:0000259" key="1">
    <source>
        <dbReference type="Pfam" id="PF00646"/>
    </source>
</evidence>
<dbReference type="ExpressionAtlas" id="M8BQJ2">
    <property type="expression patterns" value="baseline"/>
</dbReference>
<dbReference type="SUPFAM" id="SSF81383">
    <property type="entry name" value="F-box domain"/>
    <property type="match status" value="1"/>
</dbReference>
<reference evidence="2" key="1">
    <citation type="submission" date="2015-06" db="UniProtKB">
        <authorList>
            <consortium name="EnsemblPlants"/>
        </authorList>
    </citation>
    <scope>IDENTIFICATION</scope>
</reference>
<organism evidence="2">
    <name type="scientific">Aegilops tauschii</name>
    <name type="common">Tausch's goatgrass</name>
    <name type="synonym">Aegilops squarrosa</name>
    <dbReference type="NCBI Taxonomy" id="37682"/>
    <lineage>
        <taxon>Eukaryota</taxon>
        <taxon>Viridiplantae</taxon>
        <taxon>Streptophyta</taxon>
        <taxon>Embryophyta</taxon>
        <taxon>Tracheophyta</taxon>
        <taxon>Spermatophyta</taxon>
        <taxon>Magnoliopsida</taxon>
        <taxon>Liliopsida</taxon>
        <taxon>Poales</taxon>
        <taxon>Poaceae</taxon>
        <taxon>BOP clade</taxon>
        <taxon>Pooideae</taxon>
        <taxon>Triticodae</taxon>
        <taxon>Triticeae</taxon>
        <taxon>Triticinae</taxon>
        <taxon>Aegilops</taxon>
    </lineage>
</organism>